<dbReference type="GO" id="GO:0005524">
    <property type="term" value="F:ATP binding"/>
    <property type="evidence" value="ECO:0007669"/>
    <property type="project" value="UniProtKB-KW"/>
</dbReference>
<dbReference type="PANTHER" id="PTHR37512:SF1">
    <property type="entry name" value="NADR_TTD14 AAA DOMAIN-CONTAINING PROTEIN"/>
    <property type="match status" value="1"/>
</dbReference>
<dbReference type="InterPro" id="IPR052735">
    <property type="entry name" value="NAD_biosynth-regulator"/>
</dbReference>
<accession>A0ABT7WEL0</accession>
<evidence type="ECO:0000259" key="1">
    <source>
        <dbReference type="Pfam" id="PF13521"/>
    </source>
</evidence>
<keyword evidence="2" id="KW-0547">Nucleotide-binding</keyword>
<dbReference type="Gene3D" id="3.40.50.300">
    <property type="entry name" value="P-loop containing nucleotide triphosphate hydrolases"/>
    <property type="match status" value="1"/>
</dbReference>
<reference evidence="2" key="1">
    <citation type="submission" date="2023-06" db="EMBL/GenBank/DDBJ databases">
        <title>Robiginitalea aurantiacus sp. nov. and Algoriphagus sediminis sp. nov., isolated from coastal sediment.</title>
        <authorList>
            <person name="Zhou Z.Y."/>
            <person name="An J."/>
            <person name="Jia Y.W."/>
            <person name="Du Z.J."/>
        </authorList>
    </citation>
    <scope>NUCLEOTIDE SEQUENCE</scope>
    <source>
        <strain evidence="2">M39</strain>
    </source>
</reference>
<name>A0ABT7WEL0_9FLAO</name>
<comment type="caution">
    <text evidence="2">The sequence shown here is derived from an EMBL/GenBank/DDBJ whole genome shotgun (WGS) entry which is preliminary data.</text>
</comment>
<evidence type="ECO:0000313" key="2">
    <source>
        <dbReference type="EMBL" id="MDM9631345.1"/>
    </source>
</evidence>
<proteinExistence type="predicted"/>
<dbReference type="Proteomes" id="UP001174839">
    <property type="component" value="Unassembled WGS sequence"/>
</dbReference>
<protein>
    <submittedName>
        <fullName evidence="2">ATP-binding protein</fullName>
    </submittedName>
</protein>
<dbReference type="EMBL" id="JAUDUY010000003">
    <property type="protein sequence ID" value="MDM9631345.1"/>
    <property type="molecule type" value="Genomic_DNA"/>
</dbReference>
<dbReference type="PANTHER" id="PTHR37512">
    <property type="entry name" value="TRIFUNCTIONAL NAD BIOSYNTHESIS/REGULATOR PROTEIN NADR"/>
    <property type="match status" value="1"/>
</dbReference>
<dbReference type="InterPro" id="IPR027417">
    <property type="entry name" value="P-loop_NTPase"/>
</dbReference>
<keyword evidence="2" id="KW-0067">ATP-binding</keyword>
<organism evidence="2 3">
    <name type="scientific">Robiginitalea aurantiaca</name>
    <dbReference type="NCBI Taxonomy" id="3056915"/>
    <lineage>
        <taxon>Bacteria</taxon>
        <taxon>Pseudomonadati</taxon>
        <taxon>Bacteroidota</taxon>
        <taxon>Flavobacteriia</taxon>
        <taxon>Flavobacteriales</taxon>
        <taxon>Flavobacteriaceae</taxon>
        <taxon>Robiginitalea</taxon>
    </lineage>
</organism>
<dbReference type="RefSeq" id="WP_289724703.1">
    <property type="nucleotide sequence ID" value="NZ_JAUDUY010000003.1"/>
</dbReference>
<feature type="domain" description="NadR/Ttd14 AAA" evidence="1">
    <location>
        <begin position="14"/>
        <end position="173"/>
    </location>
</feature>
<dbReference type="Pfam" id="PF13521">
    <property type="entry name" value="AAA_28"/>
    <property type="match status" value="1"/>
</dbReference>
<keyword evidence="3" id="KW-1185">Reference proteome</keyword>
<gene>
    <name evidence="2" type="ORF">QU605_07680</name>
</gene>
<sequence length="187" mass="21749">MEKAFRQEPSDILKIVLYGPESTGKTTLARALATHYNTEWVPEYARAYLQQKWDRTGEVCKPEDLPPIAAGQMQMENTLTRQANRLLICDTDLLVTKVYSEVYYEGYCDPEIEKFALSNTYDLYLLTSTDVPWVADDLRDKPGEREEMFTLFKAALEYYNRSFIILKGSHEKRLEEAAYHIDKLLSR</sequence>
<dbReference type="SUPFAM" id="SSF52540">
    <property type="entry name" value="P-loop containing nucleoside triphosphate hydrolases"/>
    <property type="match status" value="1"/>
</dbReference>
<dbReference type="InterPro" id="IPR038727">
    <property type="entry name" value="NadR/Ttd14_AAA_dom"/>
</dbReference>
<evidence type="ECO:0000313" key="3">
    <source>
        <dbReference type="Proteomes" id="UP001174839"/>
    </source>
</evidence>